<proteinExistence type="predicted"/>
<accession>A0A2U1B3S7</accession>
<gene>
    <name evidence="1" type="ORF">C8D82_10931</name>
</gene>
<dbReference type="Proteomes" id="UP000245959">
    <property type="component" value="Unassembled WGS sequence"/>
</dbReference>
<dbReference type="Pfam" id="PF13551">
    <property type="entry name" value="HTH_29"/>
    <property type="match status" value="1"/>
</dbReference>
<dbReference type="AlphaFoldDB" id="A0A2U1B3S7"/>
<reference evidence="1 2" key="1">
    <citation type="submission" date="2018-04" db="EMBL/GenBank/DDBJ databases">
        <title>Genomic Encyclopedia of Type Strains, Phase IV (KMG-IV): sequencing the most valuable type-strain genomes for metagenomic binning, comparative biology and taxonomic classification.</title>
        <authorList>
            <person name="Goeker M."/>
        </authorList>
    </citation>
    <scope>NUCLEOTIDE SEQUENCE [LARGE SCALE GENOMIC DNA]</scope>
    <source>
        <strain evidence="1 2">DSM 14823</strain>
    </source>
</reference>
<organism evidence="1 2">
    <name type="scientific">Victivallis vadensis</name>
    <dbReference type="NCBI Taxonomy" id="172901"/>
    <lineage>
        <taxon>Bacteria</taxon>
        <taxon>Pseudomonadati</taxon>
        <taxon>Lentisphaerota</taxon>
        <taxon>Lentisphaeria</taxon>
        <taxon>Victivallales</taxon>
        <taxon>Victivallaceae</taxon>
        <taxon>Victivallis</taxon>
    </lineage>
</organism>
<evidence type="ECO:0000313" key="1">
    <source>
        <dbReference type="EMBL" id="PVY43346.1"/>
    </source>
</evidence>
<protein>
    <submittedName>
        <fullName evidence="1">Winged helix-turn helix protein</fullName>
    </submittedName>
</protein>
<dbReference type="EMBL" id="QEKH01000009">
    <property type="protein sequence ID" value="PVY43346.1"/>
    <property type="molecule type" value="Genomic_DNA"/>
</dbReference>
<name>A0A2U1B3S7_9BACT</name>
<sequence>MNSDAKLIKPKLGVLELGRQLGNVSQACKVFGYSRDSFYRFKKLCEEGGELALLHFTF</sequence>
<keyword evidence="2" id="KW-1185">Reference proteome</keyword>
<evidence type="ECO:0000313" key="2">
    <source>
        <dbReference type="Proteomes" id="UP000245959"/>
    </source>
</evidence>
<comment type="caution">
    <text evidence="1">The sequence shown here is derived from an EMBL/GenBank/DDBJ whole genome shotgun (WGS) entry which is preliminary data.</text>
</comment>